<dbReference type="SUPFAM" id="SSF55856">
    <property type="entry name" value="Cytochrome b5-like heme/steroid binding domain"/>
    <property type="match status" value="1"/>
</dbReference>
<feature type="transmembrane region" description="Helical" evidence="12">
    <location>
        <begin position="135"/>
        <end position="154"/>
    </location>
</feature>
<evidence type="ECO:0000313" key="15">
    <source>
        <dbReference type="Proteomes" id="UP000289340"/>
    </source>
</evidence>
<dbReference type="PROSITE" id="PS50255">
    <property type="entry name" value="CYTOCHROME_B5_2"/>
    <property type="match status" value="1"/>
</dbReference>
<dbReference type="PROSITE" id="PS00191">
    <property type="entry name" value="CYTOCHROME_B5_1"/>
    <property type="match status" value="1"/>
</dbReference>
<evidence type="ECO:0000256" key="6">
    <source>
        <dbReference type="ARBA" id="ARBA00022824"/>
    </source>
</evidence>
<keyword evidence="9 12" id="KW-0408">Iron</keyword>
<evidence type="ECO:0000256" key="7">
    <source>
        <dbReference type="ARBA" id="ARBA00022982"/>
    </source>
</evidence>
<keyword evidence="7" id="KW-0249">Electron transport</keyword>
<dbReference type="PANTHER" id="PTHR19359">
    <property type="entry name" value="CYTOCHROME B5"/>
    <property type="match status" value="1"/>
</dbReference>
<dbReference type="InterPro" id="IPR050668">
    <property type="entry name" value="Cytochrome_b5"/>
</dbReference>
<dbReference type="GO" id="GO:0046872">
    <property type="term" value="F:metal ion binding"/>
    <property type="evidence" value="ECO:0007669"/>
    <property type="project" value="UniProtKB-UniRule"/>
</dbReference>
<dbReference type="InterPro" id="IPR036400">
    <property type="entry name" value="Cyt_B5-like_heme/steroid_sf"/>
</dbReference>
<dbReference type="Proteomes" id="UP000289340">
    <property type="component" value="Chromosome 16"/>
</dbReference>
<evidence type="ECO:0000256" key="2">
    <source>
        <dbReference type="ARBA" id="ARBA00022448"/>
    </source>
</evidence>
<evidence type="ECO:0000256" key="12">
    <source>
        <dbReference type="RuleBase" id="RU362121"/>
    </source>
</evidence>
<evidence type="ECO:0000259" key="13">
    <source>
        <dbReference type="PROSITE" id="PS50255"/>
    </source>
</evidence>
<feature type="domain" description="Cytochrome b5 heme-binding" evidence="13">
    <location>
        <begin position="5"/>
        <end position="100"/>
    </location>
</feature>
<protein>
    <submittedName>
        <fullName evidence="14">Cytochrome b5 isoform E isoform B</fullName>
    </submittedName>
</protein>
<dbReference type="AlphaFoldDB" id="A0A445GD46"/>
<evidence type="ECO:0000256" key="5">
    <source>
        <dbReference type="ARBA" id="ARBA00022723"/>
    </source>
</evidence>
<evidence type="ECO:0000256" key="11">
    <source>
        <dbReference type="ARBA" id="ARBA00038168"/>
    </source>
</evidence>
<comment type="similarity">
    <text evidence="11 12">Belongs to the cytochrome b5 family.</text>
</comment>
<dbReference type="PRINTS" id="PR00363">
    <property type="entry name" value="CYTOCHROMEB5"/>
</dbReference>
<keyword evidence="5 12" id="KW-0479">Metal-binding</keyword>
<evidence type="ECO:0000256" key="10">
    <source>
        <dbReference type="ARBA" id="ARBA00023136"/>
    </source>
</evidence>
<keyword evidence="4 12" id="KW-0812">Transmembrane</keyword>
<dbReference type="Pfam" id="PF00173">
    <property type="entry name" value="Cyt-b5"/>
    <property type="match status" value="1"/>
</dbReference>
<keyword evidence="3 12" id="KW-0349">Heme</keyword>
<evidence type="ECO:0000256" key="1">
    <source>
        <dbReference type="ARBA" id="ARBA00004131"/>
    </source>
</evidence>
<organism evidence="14 15">
    <name type="scientific">Glycine soja</name>
    <name type="common">Wild soybean</name>
    <dbReference type="NCBI Taxonomy" id="3848"/>
    <lineage>
        <taxon>Eukaryota</taxon>
        <taxon>Viridiplantae</taxon>
        <taxon>Streptophyta</taxon>
        <taxon>Embryophyta</taxon>
        <taxon>Tracheophyta</taxon>
        <taxon>Spermatophyta</taxon>
        <taxon>Magnoliopsida</taxon>
        <taxon>eudicotyledons</taxon>
        <taxon>Gunneridae</taxon>
        <taxon>Pentapetalae</taxon>
        <taxon>rosids</taxon>
        <taxon>fabids</taxon>
        <taxon>Fabales</taxon>
        <taxon>Fabaceae</taxon>
        <taxon>Papilionoideae</taxon>
        <taxon>50 kb inversion clade</taxon>
        <taxon>NPAAA clade</taxon>
        <taxon>indigoferoid/millettioid clade</taxon>
        <taxon>Phaseoleae</taxon>
        <taxon>Glycine</taxon>
        <taxon>Glycine subgen. Soja</taxon>
    </lineage>
</organism>
<dbReference type="EMBL" id="QZWG01000016">
    <property type="protein sequence ID" value="RZB59190.1"/>
    <property type="molecule type" value="Genomic_DNA"/>
</dbReference>
<reference evidence="14 15" key="1">
    <citation type="submission" date="2018-09" db="EMBL/GenBank/DDBJ databases">
        <title>A high-quality reference genome of wild soybean provides a powerful tool to mine soybean genomes.</title>
        <authorList>
            <person name="Xie M."/>
            <person name="Chung C.Y.L."/>
            <person name="Li M.-W."/>
            <person name="Wong F.-L."/>
            <person name="Chan T.-F."/>
            <person name="Lam H.-M."/>
        </authorList>
    </citation>
    <scope>NUCLEOTIDE SEQUENCE [LARGE SCALE GENOMIC DNA]</scope>
    <source>
        <strain evidence="15">cv. W05</strain>
        <tissue evidence="14">Hypocotyl of etiolated seedlings</tissue>
    </source>
</reference>
<sequence>MGSKTKTFTFEEVAKHNHRKDCWIIVKGKCKSPRVYSPQFPNNWYQSQVYDVTPFLDDHPGGDEVLVTATEKDATTDFEDIGHSDSATQMMEKYFVGEVDTNTLPAQVTSNNSVRQPTQAPPAYNNQSSGFVVKMLQYIVPLLILAFAFGLQYYGKKNKSTESEN</sequence>
<dbReference type="PANTHER" id="PTHR19359:SF129">
    <property type="entry name" value="CYTOCHROME B5 ISOFORM B"/>
    <property type="match status" value="1"/>
</dbReference>
<evidence type="ECO:0000256" key="4">
    <source>
        <dbReference type="ARBA" id="ARBA00022692"/>
    </source>
</evidence>
<dbReference type="InterPro" id="IPR018506">
    <property type="entry name" value="Cyt_B5_heme-BS"/>
</dbReference>
<evidence type="ECO:0000313" key="14">
    <source>
        <dbReference type="EMBL" id="RZB59190.1"/>
    </source>
</evidence>
<proteinExistence type="inferred from homology"/>
<dbReference type="InterPro" id="IPR001199">
    <property type="entry name" value="Cyt_B5-like_heme/steroid-bd"/>
</dbReference>
<evidence type="ECO:0000256" key="9">
    <source>
        <dbReference type="ARBA" id="ARBA00023004"/>
    </source>
</evidence>
<dbReference type="GO" id="GO:0020037">
    <property type="term" value="F:heme binding"/>
    <property type="evidence" value="ECO:0007669"/>
    <property type="project" value="UniProtKB-UniRule"/>
</dbReference>
<dbReference type="Gene3D" id="3.10.120.10">
    <property type="entry name" value="Cytochrome b5-like heme/steroid binding domain"/>
    <property type="match status" value="1"/>
</dbReference>
<dbReference type="GO" id="GO:0005789">
    <property type="term" value="C:endoplasmic reticulum membrane"/>
    <property type="evidence" value="ECO:0007669"/>
    <property type="project" value="UniProtKB-SubCell"/>
</dbReference>
<keyword evidence="2" id="KW-0813">Transport</keyword>
<dbReference type="SMART" id="SM01117">
    <property type="entry name" value="Cyt-b5"/>
    <property type="match status" value="1"/>
</dbReference>
<keyword evidence="8 12" id="KW-1133">Transmembrane helix</keyword>
<name>A0A445GD46_GLYSO</name>
<keyword evidence="6" id="KW-0256">Endoplasmic reticulum</keyword>
<keyword evidence="15" id="KW-1185">Reference proteome</keyword>
<keyword evidence="10 12" id="KW-0472">Membrane</keyword>
<evidence type="ECO:0000256" key="3">
    <source>
        <dbReference type="ARBA" id="ARBA00022617"/>
    </source>
</evidence>
<gene>
    <name evidence="14" type="ORF">D0Y65_042459</name>
</gene>
<comment type="subcellular location">
    <subcellularLocation>
        <location evidence="1">Endoplasmic reticulum membrane</location>
        <topology evidence="1">Single-pass membrane protein</topology>
        <orientation evidence="1">Cytoplasmic side</orientation>
    </subcellularLocation>
</comment>
<evidence type="ECO:0000256" key="8">
    <source>
        <dbReference type="ARBA" id="ARBA00022989"/>
    </source>
</evidence>
<comment type="caution">
    <text evidence="14">The sequence shown here is derived from an EMBL/GenBank/DDBJ whole genome shotgun (WGS) entry which is preliminary data.</text>
</comment>
<accession>A0A445GD46</accession>